<reference evidence="2 3" key="1">
    <citation type="submission" date="2021-07" db="EMBL/GenBank/DDBJ databases">
        <title>Sequencing Streptomyces halstedii LGO-A4 genome an citrus endophytic actinomycete.</title>
        <authorList>
            <person name="Samborskyy M."/>
            <person name="Scott N."/>
            <person name="Deglau R."/>
            <person name="Dickens S."/>
            <person name="Oliveira L.G."/>
        </authorList>
    </citation>
    <scope>NUCLEOTIDE SEQUENCE [LARGE SCALE GENOMIC DNA]</scope>
    <source>
        <strain evidence="2 3">LGO-A4</strain>
    </source>
</reference>
<keyword evidence="3" id="KW-1185">Reference proteome</keyword>
<organism evidence="2 3">
    <name type="scientific">Streptomyces halstedii</name>
    <dbReference type="NCBI Taxonomy" id="1944"/>
    <lineage>
        <taxon>Bacteria</taxon>
        <taxon>Bacillati</taxon>
        <taxon>Actinomycetota</taxon>
        <taxon>Actinomycetes</taxon>
        <taxon>Kitasatosporales</taxon>
        <taxon>Streptomycetaceae</taxon>
        <taxon>Streptomyces</taxon>
    </lineage>
</organism>
<gene>
    <name evidence="2" type="ORF">STHAL_32910</name>
</gene>
<evidence type="ECO:0000256" key="1">
    <source>
        <dbReference type="SAM" id="SignalP"/>
    </source>
</evidence>
<evidence type="ECO:0008006" key="4">
    <source>
        <dbReference type="Google" id="ProtNLM"/>
    </source>
</evidence>
<evidence type="ECO:0000313" key="2">
    <source>
        <dbReference type="EMBL" id="MBV7674248.1"/>
    </source>
</evidence>
<accession>A0ABS6U121</accession>
<name>A0ABS6U121_STRHA</name>
<comment type="caution">
    <text evidence="2">The sequence shown here is derived from an EMBL/GenBank/DDBJ whole genome shotgun (WGS) entry which is preliminary data.</text>
</comment>
<feature type="chain" id="PRO_5047488134" description="Secreted protein" evidence="1">
    <location>
        <begin position="26"/>
        <end position="126"/>
    </location>
</feature>
<dbReference type="RefSeq" id="WP_228873959.1">
    <property type="nucleotide sequence ID" value="NZ_JAHUVW010000004.1"/>
</dbReference>
<protein>
    <recommendedName>
        <fullName evidence="4">Secreted protein</fullName>
    </recommendedName>
</protein>
<keyword evidence="1" id="KW-0732">Signal</keyword>
<evidence type="ECO:0000313" key="3">
    <source>
        <dbReference type="Proteomes" id="UP000735541"/>
    </source>
</evidence>
<dbReference type="Proteomes" id="UP000735541">
    <property type="component" value="Unassembled WGS sequence"/>
</dbReference>
<dbReference type="EMBL" id="JAHUVW010000004">
    <property type="protein sequence ID" value="MBV7674248.1"/>
    <property type="molecule type" value="Genomic_DNA"/>
</dbReference>
<sequence>MRKTICWGAALALPLIVTSAGPAAADASACTHHFSGPQICIRLEGKNHQNSVTGIWTNPGNVKSRAVTLHWNGTHFSTATAQRVGKTLSYTWPAMDTGTNTKLCVTFKGSSRMACETTQYIGDRTF</sequence>
<feature type="signal peptide" evidence="1">
    <location>
        <begin position="1"/>
        <end position="25"/>
    </location>
</feature>
<proteinExistence type="predicted"/>